<feature type="region of interest" description="Disordered" evidence="2">
    <location>
        <begin position="1981"/>
        <end position="2026"/>
    </location>
</feature>
<evidence type="ECO:0000259" key="3">
    <source>
        <dbReference type="Pfam" id="PF12234"/>
    </source>
</evidence>
<feature type="compositionally biased region" description="Basic and acidic residues" evidence="2">
    <location>
        <begin position="2004"/>
        <end position="2016"/>
    </location>
</feature>
<dbReference type="InterPro" id="IPR015943">
    <property type="entry name" value="WD40/YVTN_repeat-like_dom_sf"/>
</dbReference>
<dbReference type="InterPro" id="IPR001680">
    <property type="entry name" value="WD40_rpt"/>
</dbReference>
<evidence type="ECO:0000313" key="5">
    <source>
        <dbReference type="Proteomes" id="UP001327560"/>
    </source>
</evidence>
<feature type="region of interest" description="Disordered" evidence="2">
    <location>
        <begin position="1"/>
        <end position="20"/>
    </location>
</feature>
<feature type="compositionally biased region" description="Gly residues" evidence="2">
    <location>
        <begin position="1"/>
        <end position="15"/>
    </location>
</feature>
<feature type="domain" description="RAVE complex protein Rav1 C-terminal" evidence="3">
    <location>
        <begin position="811"/>
        <end position="1422"/>
    </location>
</feature>
<keyword evidence="5" id="KW-1185">Reference proteome</keyword>
<keyword evidence="1" id="KW-0853">WD repeat</keyword>
<reference evidence="4 5" key="1">
    <citation type="submission" date="2023-10" db="EMBL/GenBank/DDBJ databases">
        <title>Chromosome-scale genome assembly provides insights into flower coloration mechanisms of Canna indica.</title>
        <authorList>
            <person name="Li C."/>
        </authorList>
    </citation>
    <scope>NUCLEOTIDE SEQUENCE [LARGE SCALE GENOMIC DNA]</scope>
    <source>
        <tissue evidence="4">Flower</tissue>
    </source>
</reference>
<name>A0AAQ3JKT5_9LILI</name>
<evidence type="ECO:0000313" key="4">
    <source>
        <dbReference type="EMBL" id="WOK91366.1"/>
    </source>
</evidence>
<accession>A0AAQ3JKT5</accession>
<dbReference type="InterPro" id="IPR036322">
    <property type="entry name" value="WD40_repeat_dom_sf"/>
</dbReference>
<dbReference type="Gene3D" id="2.130.10.10">
    <property type="entry name" value="YVTN repeat-like/Quinoprotein amine dehydrogenase"/>
    <property type="match status" value="3"/>
</dbReference>
<dbReference type="EMBL" id="CP136890">
    <property type="protein sequence ID" value="WOK91366.1"/>
    <property type="molecule type" value="Genomic_DNA"/>
</dbReference>
<evidence type="ECO:0000256" key="2">
    <source>
        <dbReference type="SAM" id="MobiDB-lite"/>
    </source>
</evidence>
<dbReference type="Proteomes" id="UP001327560">
    <property type="component" value="Chromosome 1"/>
</dbReference>
<dbReference type="Pfam" id="PF00400">
    <property type="entry name" value="WD40"/>
    <property type="match status" value="1"/>
</dbReference>
<feature type="repeat" description="WD" evidence="1">
    <location>
        <begin position="2412"/>
        <end position="2453"/>
    </location>
</feature>
<dbReference type="FunFam" id="2.130.10.10:FF:001240">
    <property type="entry name" value="Transducin family protein / WD-40 repeat family protein"/>
    <property type="match status" value="1"/>
</dbReference>
<dbReference type="PROSITE" id="PS50294">
    <property type="entry name" value="WD_REPEATS_REGION"/>
    <property type="match status" value="1"/>
</dbReference>
<dbReference type="InterPro" id="IPR052208">
    <property type="entry name" value="DmX-like/RAVE_component"/>
</dbReference>
<dbReference type="PROSITE" id="PS50082">
    <property type="entry name" value="WD_REPEATS_2"/>
    <property type="match status" value="1"/>
</dbReference>
<dbReference type="PANTHER" id="PTHR13950">
    <property type="entry name" value="RABCONNECTIN-RELATED"/>
    <property type="match status" value="1"/>
</dbReference>
<sequence>MPEEGGGTVDGGGGPADSDDIMDLLPLQLVRSQLIPPAPNRRESAIDWLPEFGGLAWIAYGASSLLVISHFPSPLSGHEDRPDRFFQQVIEPPTMDEHTDLTAVSWCTAQPSDGELAAASGNNVFVYSPFPVSKSGSFSWRQTVRIVETFTIEAIKWTGSGDGLIAAGIEVVLWKRKSNSWEISWKVRMEVPQTLVSTTWFAEGFVATAAQALLEDDKPVAEDLYSSLSEEPKDVIIYHDDGKSGIAKVQLCHPQPVMAIQWRPFTAMQLQKNASPACRDILLTCCLDGTARLWSEIDNGRTRKFKDMHDQKPMRRLFHVVAVIEVNQSVKGTLGRNIFVKWALESGGIICKGEDDGYSLLSSHNKLEQIGKCEWLIGIGPNFSITFWAINCLDDVSPLRFPRVTMWKKEDLMDFKDSNCLHFDSSNTKVHTILIKVVTSRNWLFGPPVSCSLLQLLPDNSISWVQLYTPSDEAEVRPVSRVSKERSLSCATGSFLSEHGHTGCIIQVAVHPYACDIELAVSLDSNGLLLFWSLSTLSQSVLCVHVHIHPIWKVLGHIALSVLSPDHKFSCLAWVPSVLDECRFLLVGHEDGVDCFMIEVSSKGESILSHKILTVSFNGQNNRVGPPDQLFVTPIIADFGQSSCHSSFLMLCRWKENFKPLLWRVDLHMSGSNGELPPNEEGIAISEKGRCMSSTGKFYFATFYRQSFDLPAPHCCDEVTTATVVSPNNCVMPIQHASFSEFYTSNLGYSLATGYSDGTVKLWRFCHVRSNHHAYTEYVPWELVGTFTAHEGPVSAVSLSSFCSKIATTSICRPNNTTILHIWEAVKMTGCGSVVLEDAITLKGSVVTLSWSAIGNGQMLLGICLPNELRVYSQKRSSVHSFVHLDKSKETHIWYCIAVANSSTVLRDFLWGPKLTAVIVHEDHISVYSQWLTRADRACNVDDSVVYVGRKQENLLCSTNIDNVENIFKTKENLKSESVKKIYGQDYASNTKSRLLSILDVSEKLDGSLALYHPEALIRYICSGNWKRAQASLKHFVECISNNETSTANLESNKCGKFLYNVPEIHLSLYFEDNNSVNSSSERLVWGQSTISEGPTFHQGNSFQLLDSNLEPNTFGRFSSNSNKSGIMNLIDTLEKSHGISSITELEKTQMLVILDLLNDISVTSAYKSLDEAGRRFWVAVRFQYLYSIRKFGRSVAENLVVDSRLAAWAFQSDCQDDLLSSVLSAEPSWIEMRNLGVGLWYMNTSQLRTRMEKLARLQYLKSKNPKDCALLYLALSRLQVLAGLFKISRDEKDKVLFGFLSRNFKDEKNKAAALKNAYVLMGRHQLELAIAFFLLGGDPSSAVTVCAKNLGDEQLALVICRLLEGHGGPLECQLISNVLLPNALEKGDYWLSCILDWTMGNYSQSVKRLLDSQMKLVSSSSVTLCNFAALSDPDIGHYCMTLATRNSFRCSVGENVAAALSKLSAFLAASASNRCGLPLEALECLSSSLSIEGKDLKKMSGVENHDIFHGLFNPFSSDACNWLLENVAHQLELHTKLNMASRYISSFLRNHPGCLSINLSKSREVISCDYVDHQYEELGQLKRDISIIISLFDRKFSLETVGLVNKIQLFAHNSGSFFHGYLLLHVNDFLEGEDKHHSFELIMDHPAFLRLLFKATEEISCFLARFVVSFNFINSMLKPVFGSHDQQHPSVFCLKNILYLIWIFRLLSKKFQKVFVSVDLSSSFSLALDILEIYVNFSYVCIQRNTEGLVMIIHPILNALANDESSFEVLSDGLRKKLLQNSHLMVHGESNGEVGCISDSNFQRKHLEDSDFPVPEDEKWQLLGVCLWLHMLNFTKHGLSKFTMMEGHDESIENNMTLFLAATAKSLINSLTCVSSSLVKLAASFLRQKALKDSPVTSIIWLNECARTNPSSLNHCLNSGPNTLQLPDNEMQKSLKMLWDISICPMDICAYFAKEKVNCFTFNHENQFASWKDVHKNISSENDNVDSSNNRDVESKATNAPYKETKTEHGARVLDDDGSLETSRASEPRRDITYFHNPKEVMKRSGELFEAICFNSINEHEVAVASNKKGLIFFDLKAEEYLRVRDDYIWSESDWPRDGWAGCESTPVPTYVSQGIGLGSGRGAHLGLGGATIGLGSLARPGRDLTGGGAFGIPGYAGMGASGLGWGEEEDFEVFRDPPATVENIHSRALSRHPLLPFLLVGSSNTHVYLWEFGKDKATATYGVLPAANVPPPYALASVSALQFDHYGHRFATAALDGTICTWQLEVGGRSNVHPTDSSLCFSNHASDVAYVATSGSILAAAGYSTNGVNVILWDTLAPPATCQASLFCHEGGARSISVFDNDIGTGSISPIIVTGGKSGDVGLHDLRYIATGKTRRNRHASEQDLKTMHDANLGTSKYGENSNGMIWYIPKAHLGSVTRITTIPNTSLFLTGSKDGDVKLWDAKRSQLVFHWQKLHDRHTFLQPNSRGFGGVVRAAVTDIQVFSHGFLTCGGDGSVKLIQLK</sequence>
<protein>
    <recommendedName>
        <fullName evidence="3">RAVE complex protein Rav1 C-terminal domain-containing protein</fullName>
    </recommendedName>
</protein>
<dbReference type="SUPFAM" id="SSF50978">
    <property type="entry name" value="WD40 repeat-like"/>
    <property type="match status" value="3"/>
</dbReference>
<organism evidence="4 5">
    <name type="scientific">Canna indica</name>
    <name type="common">Indian-shot</name>
    <dbReference type="NCBI Taxonomy" id="4628"/>
    <lineage>
        <taxon>Eukaryota</taxon>
        <taxon>Viridiplantae</taxon>
        <taxon>Streptophyta</taxon>
        <taxon>Embryophyta</taxon>
        <taxon>Tracheophyta</taxon>
        <taxon>Spermatophyta</taxon>
        <taxon>Magnoliopsida</taxon>
        <taxon>Liliopsida</taxon>
        <taxon>Zingiberales</taxon>
        <taxon>Cannaceae</taxon>
        <taxon>Canna</taxon>
    </lineage>
</organism>
<dbReference type="Pfam" id="PF12234">
    <property type="entry name" value="Rav1p_C"/>
    <property type="match status" value="1"/>
</dbReference>
<evidence type="ECO:0000256" key="1">
    <source>
        <dbReference type="PROSITE-ProRule" id="PRU00221"/>
    </source>
</evidence>
<dbReference type="PANTHER" id="PTHR13950:SF9">
    <property type="entry name" value="RABCONNECTIN-3A"/>
    <property type="match status" value="1"/>
</dbReference>
<dbReference type="GO" id="GO:0043291">
    <property type="term" value="C:RAVE complex"/>
    <property type="evidence" value="ECO:0007669"/>
    <property type="project" value="TreeGrafter"/>
</dbReference>
<dbReference type="GO" id="GO:0007035">
    <property type="term" value="P:vacuolar acidification"/>
    <property type="evidence" value="ECO:0007669"/>
    <property type="project" value="TreeGrafter"/>
</dbReference>
<dbReference type="InterPro" id="IPR022033">
    <property type="entry name" value="Rav1p_C"/>
</dbReference>
<dbReference type="SMART" id="SM00320">
    <property type="entry name" value="WD40"/>
    <property type="match status" value="11"/>
</dbReference>
<proteinExistence type="predicted"/>
<gene>
    <name evidence="4" type="ORF">Cni_G00057</name>
</gene>